<sequence length="33" mass="3537">MLVSVLCRLSVAKVVNLGLFGKCGVLWVCRGCI</sequence>
<name>A0AAU8AWC0_9CAUD</name>
<evidence type="ECO:0000313" key="1">
    <source>
        <dbReference type="EMBL" id="XCD03654.1"/>
    </source>
</evidence>
<dbReference type="EMBL" id="PP511379">
    <property type="protein sequence ID" value="XCD03654.1"/>
    <property type="molecule type" value="Genomic_DNA"/>
</dbReference>
<organism evidence="1">
    <name type="scientific">Dulem virus 40</name>
    <dbReference type="NCBI Taxonomy" id="3145758"/>
    <lineage>
        <taxon>Viruses</taxon>
        <taxon>Duplodnaviria</taxon>
        <taxon>Heunggongvirae</taxon>
        <taxon>Uroviricota</taxon>
        <taxon>Caudoviricetes</taxon>
    </lineage>
</organism>
<proteinExistence type="predicted"/>
<protein>
    <submittedName>
        <fullName evidence="1">Uncharacterized protein</fullName>
    </submittedName>
</protein>
<reference evidence="1" key="1">
    <citation type="submission" date="2024-03" db="EMBL/GenBank/DDBJ databases">
        <title>Diverse circular DNA viruses in blood, oral, and fecal samples of captive lemurs.</title>
        <authorList>
            <person name="Paietta E.N."/>
            <person name="Kraberger S."/>
            <person name="Lund M.C."/>
            <person name="Custer J.M."/>
            <person name="Vargas K.M."/>
            <person name="Ehmke E.E."/>
            <person name="Yoder A.D."/>
            <person name="Varsani A."/>
        </authorList>
    </citation>
    <scope>NUCLEOTIDE SEQUENCE</scope>
    <source>
        <strain evidence="1">Duke_21_1</strain>
    </source>
</reference>
<accession>A0AAU8AWC0</accession>